<keyword evidence="7" id="KW-0812">Transmembrane</keyword>
<dbReference type="InterPro" id="IPR019139">
    <property type="entry name" value="LRRFIP1/2"/>
</dbReference>
<feature type="region of interest" description="Disordered" evidence="6">
    <location>
        <begin position="165"/>
        <end position="193"/>
    </location>
</feature>
<dbReference type="PANTHER" id="PTHR19212">
    <property type="entry name" value="LEUCINE RICH REPEAT IN FLII INTERACTING PROTEIN"/>
    <property type="match status" value="1"/>
</dbReference>
<dbReference type="GO" id="GO:0006355">
    <property type="term" value="P:regulation of DNA-templated transcription"/>
    <property type="evidence" value="ECO:0007669"/>
    <property type="project" value="InterPro"/>
</dbReference>
<evidence type="ECO:0000256" key="1">
    <source>
        <dbReference type="ARBA" id="ARBA00008275"/>
    </source>
</evidence>
<dbReference type="Proteomes" id="UP000594220">
    <property type="component" value="Unplaced"/>
</dbReference>
<sequence>MGTPGSGRKRTPVKDRFSAEDEALSHIAREAEARLAAKRAARAEARDIRMRELERQQKEVTYHLVGGGSIHALYLNITASYSWKGFLFVFIQLMFSILYFVLSFLLYLALKSSDFSDQSETAADYFSRSNRRGSIVSDVDDVIIPDLNSLEEKCDKQYSEIYTRPASRNSASAAPLSGNSSRRGSGDTSSLVDPDVSLTELREIYDLKDQIHDVEGRYMQGLKELKDSLAEVEEKYKKAMVSNAQLDNEKNNLIYQVDTLKDIIEEREEQMAEFFRENEEKSKELERHKHMGNVLQHKLDELKEGLRQRDELIEENQRMQQKVDCLTREVYDLQETINWKDKKIGALERQKEYFDCIKNERDELRDELTDMKETMKKGEKHGLVIIPDGTPNGDVNHEPVVGAITVVSQEAAHVLETAGEGPLVLLEIRKLKLQLEEERQKYSKSDGSNPDIIGLENGSDLQLIEMQRDANRQISEYKFKLSKAEQDITTMEQNIGRLEGQVMRYKTAAENAEKVEDELKAEKRKLQRELRTALDKMEEMEMTNSHLMKRLEKMKANRTALLSQQ</sequence>
<organism evidence="8 9">
    <name type="scientific">Crocodylus porosus</name>
    <name type="common">Saltwater crocodile</name>
    <name type="synonym">Estuarine crocodile</name>
    <dbReference type="NCBI Taxonomy" id="8502"/>
    <lineage>
        <taxon>Eukaryota</taxon>
        <taxon>Metazoa</taxon>
        <taxon>Chordata</taxon>
        <taxon>Craniata</taxon>
        <taxon>Vertebrata</taxon>
        <taxon>Euteleostomi</taxon>
        <taxon>Archelosauria</taxon>
        <taxon>Archosauria</taxon>
        <taxon>Crocodylia</taxon>
        <taxon>Longirostres</taxon>
        <taxon>Crocodylidae</taxon>
        <taxon>Crocodylus</taxon>
    </lineage>
</organism>
<gene>
    <name evidence="8" type="primary">LRRFIP2</name>
</gene>
<evidence type="ECO:0000256" key="4">
    <source>
        <dbReference type="ARBA" id="ARBA00040512"/>
    </source>
</evidence>
<evidence type="ECO:0000313" key="8">
    <source>
        <dbReference type="Ensembl" id="ENSCPRP00005013584.1"/>
    </source>
</evidence>
<comment type="similarity">
    <text evidence="1">Belongs to the LRRFIP family.</text>
</comment>
<evidence type="ECO:0000256" key="7">
    <source>
        <dbReference type="SAM" id="Phobius"/>
    </source>
</evidence>
<protein>
    <recommendedName>
        <fullName evidence="4">Leucine-rich repeat flightless-interacting protein 2</fullName>
    </recommendedName>
</protein>
<evidence type="ECO:0000256" key="2">
    <source>
        <dbReference type="ARBA" id="ARBA00022687"/>
    </source>
</evidence>
<dbReference type="AlphaFoldDB" id="A0A7M4EQV7"/>
<proteinExistence type="inferred from homology"/>
<name>A0A7M4EQV7_CROPO</name>
<feature type="compositionally biased region" description="Low complexity" evidence="6">
    <location>
        <begin position="165"/>
        <end position="177"/>
    </location>
</feature>
<evidence type="ECO:0000256" key="3">
    <source>
        <dbReference type="ARBA" id="ARBA00023054"/>
    </source>
</evidence>
<dbReference type="Gene3D" id="1.20.5.4090">
    <property type="match status" value="1"/>
</dbReference>
<reference evidence="8" key="2">
    <citation type="submission" date="2025-09" db="UniProtKB">
        <authorList>
            <consortium name="Ensembl"/>
        </authorList>
    </citation>
    <scope>IDENTIFICATION</scope>
</reference>
<evidence type="ECO:0000256" key="6">
    <source>
        <dbReference type="SAM" id="MobiDB-lite"/>
    </source>
</evidence>
<dbReference type="Ensembl" id="ENSCPRT00005015947.1">
    <property type="protein sequence ID" value="ENSCPRP00005013584.1"/>
    <property type="gene ID" value="ENSCPRG00005009593.1"/>
</dbReference>
<feature type="transmembrane region" description="Helical" evidence="7">
    <location>
        <begin position="85"/>
        <end position="110"/>
    </location>
</feature>
<dbReference type="PANTHER" id="PTHR19212:SF6">
    <property type="entry name" value="LEUCINE-RICH REPEAT FLIGHTLESS-INTERACTING PROTEIN 2"/>
    <property type="match status" value="1"/>
</dbReference>
<reference evidence="8" key="1">
    <citation type="submission" date="2025-08" db="UniProtKB">
        <authorList>
            <consortium name="Ensembl"/>
        </authorList>
    </citation>
    <scope>IDENTIFICATION</scope>
</reference>
<evidence type="ECO:0000313" key="9">
    <source>
        <dbReference type="Proteomes" id="UP000594220"/>
    </source>
</evidence>
<dbReference type="Pfam" id="PF09738">
    <property type="entry name" value="LRRFIP"/>
    <property type="match status" value="3"/>
</dbReference>
<keyword evidence="7" id="KW-0472">Membrane</keyword>
<dbReference type="GeneTree" id="ENSGT00530000063564"/>
<keyword evidence="7" id="KW-1133">Transmembrane helix</keyword>
<keyword evidence="3 5" id="KW-0175">Coiled coil</keyword>
<accession>A0A7M4EQV7</accession>
<feature type="coiled-coil region" evidence="5">
    <location>
        <begin position="467"/>
        <end position="557"/>
    </location>
</feature>
<feature type="compositionally biased region" description="Polar residues" evidence="6">
    <location>
        <begin position="178"/>
        <end position="191"/>
    </location>
</feature>
<dbReference type="OMA" id="GNVIRME"/>
<keyword evidence="9" id="KW-1185">Reference proteome</keyword>
<feature type="coiled-coil region" evidence="5">
    <location>
        <begin position="222"/>
        <end position="381"/>
    </location>
</feature>
<evidence type="ECO:0000256" key="5">
    <source>
        <dbReference type="SAM" id="Coils"/>
    </source>
</evidence>
<keyword evidence="2" id="KW-0879">Wnt signaling pathway</keyword>
<dbReference type="GO" id="GO:0030275">
    <property type="term" value="F:LRR domain binding"/>
    <property type="evidence" value="ECO:0007669"/>
    <property type="project" value="Ensembl"/>
</dbReference>
<dbReference type="FunFam" id="1.20.5.4090:FF:000001">
    <property type="entry name" value="leucine-rich repeat flightless-interacting protein 2 isoform X1"/>
    <property type="match status" value="1"/>
</dbReference>
<dbReference type="GO" id="GO:0016055">
    <property type="term" value="P:Wnt signaling pathway"/>
    <property type="evidence" value="ECO:0007669"/>
    <property type="project" value="UniProtKB-KW"/>
</dbReference>